<organism evidence="1 2">
    <name type="scientific">Trifolium pratense</name>
    <name type="common">Red clover</name>
    <dbReference type="NCBI Taxonomy" id="57577"/>
    <lineage>
        <taxon>Eukaryota</taxon>
        <taxon>Viridiplantae</taxon>
        <taxon>Streptophyta</taxon>
        <taxon>Embryophyta</taxon>
        <taxon>Tracheophyta</taxon>
        <taxon>Spermatophyta</taxon>
        <taxon>Magnoliopsida</taxon>
        <taxon>eudicotyledons</taxon>
        <taxon>Gunneridae</taxon>
        <taxon>Pentapetalae</taxon>
        <taxon>rosids</taxon>
        <taxon>fabids</taxon>
        <taxon>Fabales</taxon>
        <taxon>Fabaceae</taxon>
        <taxon>Papilionoideae</taxon>
        <taxon>50 kb inversion clade</taxon>
        <taxon>NPAAA clade</taxon>
        <taxon>Hologalegina</taxon>
        <taxon>IRL clade</taxon>
        <taxon>Trifolieae</taxon>
        <taxon>Trifolium</taxon>
    </lineage>
</organism>
<gene>
    <name evidence="1" type="ORF">MILVUS5_LOCUS19858</name>
</gene>
<protein>
    <submittedName>
        <fullName evidence="1">Uncharacterized protein</fullName>
    </submittedName>
</protein>
<dbReference type="Proteomes" id="UP001177021">
    <property type="component" value="Unassembled WGS sequence"/>
</dbReference>
<accession>A0ACB0K4Z8</accession>
<dbReference type="EMBL" id="CASHSV030000206">
    <property type="protein sequence ID" value="CAJ2652372.1"/>
    <property type="molecule type" value="Genomic_DNA"/>
</dbReference>
<sequence>MWVLSLPDFSFDKDIKTYMDKLNTIKQGIKDLQNIKREKMMKIQRDIQNLCEEITESILCDEFTEVEPTDLSTKKFQDYLSILASILLQELAFQLNFHWNLMDIPPEKRKLFDHVTCNISASADEVSLLEGALAMDLIEKVEVVVKRLDQLYASWIAFKRQAELNMDGGFTVGAAEARLKSLLACTGLADKQGYTRALHCHSGHANEHKNAKAFVDSGDTETTELFVDPANLIAKQKEEKHNIEGPDEISVETTTMEPKNGIRIRGYKQVHTKS</sequence>
<keyword evidence="2" id="KW-1185">Reference proteome</keyword>
<evidence type="ECO:0000313" key="1">
    <source>
        <dbReference type="EMBL" id="CAJ2652372.1"/>
    </source>
</evidence>
<proteinExistence type="predicted"/>
<name>A0ACB0K4Z8_TRIPR</name>
<evidence type="ECO:0000313" key="2">
    <source>
        <dbReference type="Proteomes" id="UP001177021"/>
    </source>
</evidence>
<reference evidence="1" key="1">
    <citation type="submission" date="2023-10" db="EMBL/GenBank/DDBJ databases">
        <authorList>
            <person name="Rodriguez Cubillos JULIANA M."/>
            <person name="De Vega J."/>
        </authorList>
    </citation>
    <scope>NUCLEOTIDE SEQUENCE</scope>
</reference>
<comment type="caution">
    <text evidence="1">The sequence shown here is derived from an EMBL/GenBank/DDBJ whole genome shotgun (WGS) entry which is preliminary data.</text>
</comment>